<keyword evidence="3" id="KW-1185">Reference proteome</keyword>
<dbReference type="EMBL" id="JAJTWT010000004">
    <property type="protein sequence ID" value="MCE4537735.1"/>
    <property type="molecule type" value="Genomic_DNA"/>
</dbReference>
<evidence type="ECO:0000313" key="2">
    <source>
        <dbReference type="EMBL" id="MCE4537735.1"/>
    </source>
</evidence>
<evidence type="ECO:0000313" key="3">
    <source>
        <dbReference type="Proteomes" id="UP001201463"/>
    </source>
</evidence>
<reference evidence="2 3" key="1">
    <citation type="submission" date="2021-12" db="EMBL/GenBank/DDBJ databases">
        <title>Genome seq of p7.</title>
        <authorList>
            <person name="Seo T."/>
        </authorList>
    </citation>
    <scope>NUCLEOTIDE SEQUENCE [LARGE SCALE GENOMIC DNA]</scope>
    <source>
        <strain evidence="2 3">P7</strain>
    </source>
</reference>
<dbReference type="RefSeq" id="WP_233391881.1">
    <property type="nucleotide sequence ID" value="NZ_JAJTWT010000004.1"/>
</dbReference>
<organism evidence="2 3">
    <name type="scientific">Pelomonas caseinilytica</name>
    <dbReference type="NCBI Taxonomy" id="2906763"/>
    <lineage>
        <taxon>Bacteria</taxon>
        <taxon>Pseudomonadati</taxon>
        <taxon>Pseudomonadota</taxon>
        <taxon>Betaproteobacteria</taxon>
        <taxon>Burkholderiales</taxon>
        <taxon>Sphaerotilaceae</taxon>
        <taxon>Roseateles</taxon>
    </lineage>
</organism>
<feature type="chain" id="PRO_5046661963" description="Cytochrome c domain-containing protein" evidence="1">
    <location>
        <begin position="24"/>
        <end position="286"/>
    </location>
</feature>
<protein>
    <recommendedName>
        <fullName evidence="4">Cytochrome c domain-containing protein</fullName>
    </recommendedName>
</protein>
<name>A0ABS8XKI1_9BURK</name>
<keyword evidence="1" id="KW-0732">Signal</keyword>
<accession>A0ABS8XKI1</accession>
<dbReference type="Proteomes" id="UP001201463">
    <property type="component" value="Unassembled WGS sequence"/>
</dbReference>
<evidence type="ECO:0000256" key="1">
    <source>
        <dbReference type="SAM" id="SignalP"/>
    </source>
</evidence>
<sequence>MPSPSVLPGLVALALLATPVARAALPERLSQTGLSDAAAVRAFEPRFPLWSDGAAKRRWIALPPGTAVDASRPDAWRFPVGTRLWKEFSVDGRPVETRHYVLGADGRWEFASYVWEGGDAVRAPARGQTLILPGGKAYAIPSTGDCMACHAGARSPVLGFAALQLGPAVPALVREGLLKNAPAAWAGQAPDFDAPDPAERAARGYLHGNCGQCHFDGGVPVPLRLALDVGARPAPLAAGQAAEVLRRAGTRNPYVQMPPLGTRHIDPQGLALLNRHLQPLVTQDRP</sequence>
<proteinExistence type="predicted"/>
<gene>
    <name evidence="2" type="ORF">LXT12_10790</name>
</gene>
<evidence type="ECO:0008006" key="4">
    <source>
        <dbReference type="Google" id="ProtNLM"/>
    </source>
</evidence>
<comment type="caution">
    <text evidence="2">The sequence shown here is derived from an EMBL/GenBank/DDBJ whole genome shotgun (WGS) entry which is preliminary data.</text>
</comment>
<feature type="signal peptide" evidence="1">
    <location>
        <begin position="1"/>
        <end position="23"/>
    </location>
</feature>